<feature type="region of interest" description="Disordered" evidence="1">
    <location>
        <begin position="48"/>
        <end position="77"/>
    </location>
</feature>
<dbReference type="Pfam" id="PF04195">
    <property type="entry name" value="Transposase_28"/>
    <property type="match status" value="1"/>
</dbReference>
<feature type="domain" description="Transposase (putative) gypsy type" evidence="2">
    <location>
        <begin position="148"/>
        <end position="202"/>
    </location>
</feature>
<evidence type="ECO:0000313" key="4">
    <source>
        <dbReference type="Proteomes" id="UP001459277"/>
    </source>
</evidence>
<comment type="caution">
    <text evidence="3">The sequence shown here is derived from an EMBL/GenBank/DDBJ whole genome shotgun (WGS) entry which is preliminary data.</text>
</comment>
<evidence type="ECO:0000313" key="3">
    <source>
        <dbReference type="EMBL" id="KAL0015281.1"/>
    </source>
</evidence>
<feature type="compositionally biased region" description="Low complexity" evidence="1">
    <location>
        <begin position="48"/>
        <end position="71"/>
    </location>
</feature>
<gene>
    <name evidence="3" type="ORF">SO802_002350</name>
</gene>
<organism evidence="3 4">
    <name type="scientific">Lithocarpus litseifolius</name>
    <dbReference type="NCBI Taxonomy" id="425828"/>
    <lineage>
        <taxon>Eukaryota</taxon>
        <taxon>Viridiplantae</taxon>
        <taxon>Streptophyta</taxon>
        <taxon>Embryophyta</taxon>
        <taxon>Tracheophyta</taxon>
        <taxon>Spermatophyta</taxon>
        <taxon>Magnoliopsida</taxon>
        <taxon>eudicotyledons</taxon>
        <taxon>Gunneridae</taxon>
        <taxon>Pentapetalae</taxon>
        <taxon>rosids</taxon>
        <taxon>fabids</taxon>
        <taxon>Fagales</taxon>
        <taxon>Fagaceae</taxon>
        <taxon>Lithocarpus</taxon>
    </lineage>
</organism>
<name>A0AAW2DXX4_9ROSI</name>
<accession>A0AAW2DXX4</accession>
<dbReference type="EMBL" id="JAZDWU010000001">
    <property type="protein sequence ID" value="KAL0015281.1"/>
    <property type="molecule type" value="Genomic_DNA"/>
</dbReference>
<sequence length="555" mass="62028">MFKLATCHGLSSEDSRRLIFREVCHALAHGWLCCFRVEKAIDEFHEPSSFSGSSDSSSGSNSSSSGGNTSDEYTSGVPGVPLEVLQEEFRTRTESGSRVGTSAPSSTAQDDEEIVYSCALDIPSRIDNKRLPVRGEWCCQPHFGVGIYEAYLLGGLRLPFNAFARELLTRLGLAICQFNPNAWRLIVSMQVLWREVFGGDRPLTVDEFLYCYKPSEINQSLGFHQFTARGADYRLIKSLVTSDRNWKTEFFFVSGPWAGKPSEVGRDPFGPYIGELRNLRPEGVRRPHLSKTFHFLVSLRRLAASGLGPEPSAEAIAHEHTVRRRIATMNQNKGKEVVDEVVGQGVQSQPRPSVGDKRKVLSKGIDLGKLPSRRREKRVKHGPSKIGVVQFGSVPPVQQTPVHGHDVDDKLFDPPSMHMPSTAQVPVSPQPSSQVPLKLLGDEDLAWERFERIVTDQDVAACYNMSLKDFEHFGVHDLFKSTPGSDGLTLPWRLPWIVCVGWQAAERLTLTVNHGRTFRNGHWRWFRGGVFGFAYVLRQVCKPRPGTVRSDPAWS</sequence>
<dbReference type="Proteomes" id="UP001459277">
    <property type="component" value="Unassembled WGS sequence"/>
</dbReference>
<reference evidence="3 4" key="1">
    <citation type="submission" date="2024-01" db="EMBL/GenBank/DDBJ databases">
        <title>A telomere-to-telomere, gap-free genome of sweet tea (Lithocarpus litseifolius).</title>
        <authorList>
            <person name="Zhou J."/>
        </authorList>
    </citation>
    <scope>NUCLEOTIDE SEQUENCE [LARGE SCALE GENOMIC DNA]</scope>
    <source>
        <strain evidence="3">Zhou-2022a</strain>
        <tissue evidence="3">Leaf</tissue>
    </source>
</reference>
<dbReference type="AlphaFoldDB" id="A0AAW2DXX4"/>
<keyword evidence="4" id="KW-1185">Reference proteome</keyword>
<evidence type="ECO:0000259" key="2">
    <source>
        <dbReference type="Pfam" id="PF04195"/>
    </source>
</evidence>
<protein>
    <recommendedName>
        <fullName evidence="2">Transposase (putative) gypsy type domain-containing protein</fullName>
    </recommendedName>
</protein>
<dbReference type="InterPro" id="IPR007321">
    <property type="entry name" value="Transposase_28"/>
</dbReference>
<evidence type="ECO:0000256" key="1">
    <source>
        <dbReference type="SAM" id="MobiDB-lite"/>
    </source>
</evidence>
<proteinExistence type="predicted"/>